<dbReference type="SUPFAM" id="SSF53901">
    <property type="entry name" value="Thiolase-like"/>
    <property type="match status" value="2"/>
</dbReference>
<dbReference type="FunFam" id="3.40.47.10:FF:000005">
    <property type="entry name" value="3-oxoacyl-[acyl-carrier-protein] synthase I"/>
    <property type="match status" value="1"/>
</dbReference>
<comment type="pathway">
    <text evidence="2">Lipid metabolism; fatty acid biosynthesis.</text>
</comment>
<evidence type="ECO:0000256" key="4">
    <source>
        <dbReference type="ARBA" id="ARBA00011738"/>
    </source>
</evidence>
<comment type="similarity">
    <text evidence="3 18">Belongs to the thiolase-like superfamily. Beta-ketoacyl-ACP synthases family.</text>
</comment>
<keyword evidence="7" id="KW-0444">Lipid biosynthesis</keyword>
<evidence type="ECO:0000256" key="15">
    <source>
        <dbReference type="ARBA" id="ARBA00042143"/>
    </source>
</evidence>
<organism evidence="20 21">
    <name type="scientific">Alteromonas halophila</name>
    <dbReference type="NCBI Taxonomy" id="516698"/>
    <lineage>
        <taxon>Bacteria</taxon>
        <taxon>Pseudomonadati</taxon>
        <taxon>Pseudomonadota</taxon>
        <taxon>Gammaproteobacteria</taxon>
        <taxon>Alteromonadales</taxon>
        <taxon>Alteromonadaceae</taxon>
        <taxon>Alteromonas/Salinimonas group</taxon>
        <taxon>Alteromonas</taxon>
    </lineage>
</organism>
<feature type="domain" description="Ketosynthase family 3 (KS3)" evidence="19">
    <location>
        <begin position="1"/>
        <end position="401"/>
    </location>
</feature>
<dbReference type="SMART" id="SM00825">
    <property type="entry name" value="PKS_KS"/>
    <property type="match status" value="1"/>
</dbReference>
<comment type="subcellular location">
    <subcellularLocation>
        <location evidence="1">Cytoplasm</location>
    </subcellularLocation>
</comment>
<comment type="catalytic activity">
    <reaction evidence="16">
        <text>(3Z)-decenoyl-[ACP] + malonyl-[ACP] + H(+) = 3-oxo-(5Z)-dodecenoyl-[ACP] + holo-[ACP] + CO2</text>
        <dbReference type="Rhea" id="RHEA:54940"/>
        <dbReference type="Rhea" id="RHEA-COMP:9623"/>
        <dbReference type="Rhea" id="RHEA-COMP:9685"/>
        <dbReference type="Rhea" id="RHEA-COMP:9927"/>
        <dbReference type="Rhea" id="RHEA-COMP:14042"/>
        <dbReference type="ChEBI" id="CHEBI:15378"/>
        <dbReference type="ChEBI" id="CHEBI:16526"/>
        <dbReference type="ChEBI" id="CHEBI:64479"/>
        <dbReference type="ChEBI" id="CHEBI:78449"/>
        <dbReference type="ChEBI" id="CHEBI:78798"/>
        <dbReference type="ChEBI" id="CHEBI:138410"/>
    </reaction>
    <physiologicalReaction direction="left-to-right" evidence="16">
        <dbReference type="Rhea" id="RHEA:54941"/>
    </physiologicalReaction>
</comment>
<keyword evidence="6" id="KW-0963">Cytoplasm</keyword>
<comment type="subunit">
    <text evidence="4">Homodimer.</text>
</comment>
<dbReference type="CDD" id="cd00834">
    <property type="entry name" value="KAS_I_II"/>
    <property type="match status" value="1"/>
</dbReference>
<evidence type="ECO:0000256" key="11">
    <source>
        <dbReference type="ARBA" id="ARBA00023160"/>
    </source>
</evidence>
<dbReference type="Gene3D" id="3.40.47.10">
    <property type="match status" value="2"/>
</dbReference>
<evidence type="ECO:0000313" key="20">
    <source>
        <dbReference type="EMBL" id="GGW95109.1"/>
    </source>
</evidence>
<evidence type="ECO:0000256" key="8">
    <source>
        <dbReference type="ARBA" id="ARBA00022679"/>
    </source>
</evidence>
<evidence type="ECO:0000256" key="3">
    <source>
        <dbReference type="ARBA" id="ARBA00008467"/>
    </source>
</evidence>
<evidence type="ECO:0000256" key="6">
    <source>
        <dbReference type="ARBA" id="ARBA00022490"/>
    </source>
</evidence>
<evidence type="ECO:0000259" key="19">
    <source>
        <dbReference type="PROSITE" id="PS52004"/>
    </source>
</evidence>
<keyword evidence="8 18" id="KW-0808">Transferase</keyword>
<dbReference type="PANTHER" id="PTHR11712">
    <property type="entry name" value="POLYKETIDE SYNTHASE-RELATED"/>
    <property type="match status" value="1"/>
</dbReference>
<dbReference type="Pfam" id="PF00109">
    <property type="entry name" value="ketoacyl-synt"/>
    <property type="match status" value="1"/>
</dbReference>
<protein>
    <recommendedName>
        <fullName evidence="13">3-oxoacyl-[acyl-carrier-protein] synthase 1</fullName>
        <ecNumber evidence="5">2.3.1.41</ecNumber>
    </recommendedName>
    <alternativeName>
        <fullName evidence="14">3-oxoacyl-[acyl-carrier-protein] synthase I</fullName>
    </alternativeName>
    <alternativeName>
        <fullName evidence="15">Beta-ketoacyl-ACP synthase I</fullName>
    </alternativeName>
</protein>
<dbReference type="EMBL" id="BMXP01000011">
    <property type="protein sequence ID" value="GGW95109.1"/>
    <property type="molecule type" value="Genomic_DNA"/>
</dbReference>
<proteinExistence type="inferred from homology"/>
<evidence type="ECO:0000256" key="18">
    <source>
        <dbReference type="RuleBase" id="RU003694"/>
    </source>
</evidence>
<dbReference type="PANTHER" id="PTHR11712:SF306">
    <property type="entry name" value="3-OXOACYL-[ACYL-CARRIER-PROTEIN] SYNTHASE 1"/>
    <property type="match status" value="1"/>
</dbReference>
<dbReference type="InterPro" id="IPR020841">
    <property type="entry name" value="PKS_Beta-ketoAc_synthase_dom"/>
</dbReference>
<name>A0A918JQM0_9ALTE</name>
<dbReference type="GO" id="GO:0005829">
    <property type="term" value="C:cytosol"/>
    <property type="evidence" value="ECO:0007669"/>
    <property type="project" value="TreeGrafter"/>
</dbReference>
<reference evidence="20" key="1">
    <citation type="journal article" date="2014" name="Int. J. Syst. Evol. Microbiol.">
        <title>Complete genome sequence of Corynebacterium casei LMG S-19264T (=DSM 44701T), isolated from a smear-ripened cheese.</title>
        <authorList>
            <consortium name="US DOE Joint Genome Institute (JGI-PGF)"/>
            <person name="Walter F."/>
            <person name="Albersmeier A."/>
            <person name="Kalinowski J."/>
            <person name="Ruckert C."/>
        </authorList>
    </citation>
    <scope>NUCLEOTIDE SEQUENCE</scope>
    <source>
        <strain evidence="20">KCTC 22164</strain>
    </source>
</reference>
<evidence type="ECO:0000256" key="12">
    <source>
        <dbReference type="ARBA" id="ARBA00023315"/>
    </source>
</evidence>
<dbReference type="Proteomes" id="UP000631300">
    <property type="component" value="Unassembled WGS sequence"/>
</dbReference>
<reference evidence="20" key="2">
    <citation type="submission" date="2020-09" db="EMBL/GenBank/DDBJ databases">
        <authorList>
            <person name="Sun Q."/>
            <person name="Kim S."/>
        </authorList>
    </citation>
    <scope>NUCLEOTIDE SEQUENCE</scope>
    <source>
        <strain evidence="20">KCTC 22164</strain>
    </source>
</reference>
<dbReference type="InterPro" id="IPR016039">
    <property type="entry name" value="Thiolase-like"/>
</dbReference>
<keyword evidence="12" id="KW-0012">Acyltransferase</keyword>
<keyword evidence="11" id="KW-0275">Fatty acid biosynthesis</keyword>
<evidence type="ECO:0000256" key="16">
    <source>
        <dbReference type="ARBA" id="ARBA00048121"/>
    </source>
</evidence>
<dbReference type="NCBIfam" id="NF005589">
    <property type="entry name" value="PRK07314.1"/>
    <property type="match status" value="1"/>
</dbReference>
<keyword evidence="9" id="KW-0276">Fatty acid metabolism</keyword>
<dbReference type="PROSITE" id="PS00606">
    <property type="entry name" value="KS3_1"/>
    <property type="match status" value="1"/>
</dbReference>
<dbReference type="Pfam" id="PF02801">
    <property type="entry name" value="Ketoacyl-synt_C"/>
    <property type="match status" value="1"/>
</dbReference>
<dbReference type="InterPro" id="IPR014031">
    <property type="entry name" value="Ketoacyl_synth_C"/>
</dbReference>
<keyword evidence="21" id="KW-1185">Reference proteome</keyword>
<evidence type="ECO:0000256" key="17">
    <source>
        <dbReference type="ARBA" id="ARBA00048506"/>
    </source>
</evidence>
<evidence type="ECO:0000256" key="7">
    <source>
        <dbReference type="ARBA" id="ARBA00022516"/>
    </source>
</evidence>
<evidence type="ECO:0000313" key="21">
    <source>
        <dbReference type="Proteomes" id="UP000631300"/>
    </source>
</evidence>
<dbReference type="GO" id="GO:0006633">
    <property type="term" value="P:fatty acid biosynthetic process"/>
    <property type="evidence" value="ECO:0007669"/>
    <property type="project" value="UniProtKB-KW"/>
</dbReference>
<dbReference type="InterPro" id="IPR000794">
    <property type="entry name" value="Beta-ketoacyl_synthase"/>
</dbReference>
<sequence length="404" mass="42618">MKRAVITGMGIVSSIGVNKDDVLASLKSGKSGITFSEQFAEMKLRSQVWGNIDLDVKEHIDRKTLRFMGDAAAYAYIAMQQAIEDGGLSEDDISNERTGIIAGSGGASSENQVLSADILREKGVKRMGPYMVPRCMASTVSACLATPFKIKGINYSIASACATSAHCIGNALELIQLGKQDVVFAGGGEELHWTLSSQFDAMGALSSKYNDTPEAASRTYDSGRDGFVSSGGGGMVIVEELEHALARGAKIYGEVVGYGATSDGFDMVAPSGEGAIRCMKMAMQGIDEPIDYLNTHGTSTPVGDVKELTAIREVFGSSKVPISATKSQTGHALGAAGVNEAIYSLLMMENSFISPSINIDNLDEEASGLDIVTSPRDATLNTIMSNSFGFGGTNATLVFKRFSQ</sequence>
<evidence type="ECO:0000256" key="13">
    <source>
        <dbReference type="ARBA" id="ARBA00039450"/>
    </source>
</evidence>
<dbReference type="AlphaFoldDB" id="A0A918JQM0"/>
<dbReference type="InterPro" id="IPR014030">
    <property type="entry name" value="Ketoacyl_synth_N"/>
</dbReference>
<dbReference type="InterPro" id="IPR018201">
    <property type="entry name" value="Ketoacyl_synth_AS"/>
</dbReference>
<evidence type="ECO:0000256" key="14">
    <source>
        <dbReference type="ARBA" id="ARBA00041620"/>
    </source>
</evidence>
<comment type="caution">
    <text evidence="20">The sequence shown here is derived from an EMBL/GenBank/DDBJ whole genome shotgun (WGS) entry which is preliminary data.</text>
</comment>
<dbReference type="NCBIfam" id="NF005935">
    <property type="entry name" value="PRK07967.1"/>
    <property type="match status" value="1"/>
</dbReference>
<dbReference type="FunFam" id="3.40.47.10:FF:000006">
    <property type="entry name" value="3-oxoacyl-[acyl-carrier-protein] synthase I"/>
    <property type="match status" value="1"/>
</dbReference>
<evidence type="ECO:0000256" key="5">
    <source>
        <dbReference type="ARBA" id="ARBA00013191"/>
    </source>
</evidence>
<gene>
    <name evidence="20" type="ORF">GCM10007391_31690</name>
</gene>
<evidence type="ECO:0000256" key="2">
    <source>
        <dbReference type="ARBA" id="ARBA00005194"/>
    </source>
</evidence>
<comment type="catalytic activity">
    <reaction evidence="17">
        <text>a fatty acyl-[ACP] + malonyl-[ACP] + H(+) = a 3-oxoacyl-[ACP] + holo-[ACP] + CO2</text>
        <dbReference type="Rhea" id="RHEA:22836"/>
        <dbReference type="Rhea" id="RHEA-COMP:9623"/>
        <dbReference type="Rhea" id="RHEA-COMP:9685"/>
        <dbReference type="Rhea" id="RHEA-COMP:9916"/>
        <dbReference type="Rhea" id="RHEA-COMP:14125"/>
        <dbReference type="ChEBI" id="CHEBI:15378"/>
        <dbReference type="ChEBI" id="CHEBI:16526"/>
        <dbReference type="ChEBI" id="CHEBI:64479"/>
        <dbReference type="ChEBI" id="CHEBI:78449"/>
        <dbReference type="ChEBI" id="CHEBI:78776"/>
        <dbReference type="ChEBI" id="CHEBI:138651"/>
        <dbReference type="EC" id="2.3.1.41"/>
    </reaction>
    <physiologicalReaction direction="left-to-right" evidence="17">
        <dbReference type="Rhea" id="RHEA:22837"/>
    </physiologicalReaction>
</comment>
<accession>A0A918JQM0</accession>
<keyword evidence="10" id="KW-0443">Lipid metabolism</keyword>
<dbReference type="GO" id="GO:0004315">
    <property type="term" value="F:3-oxoacyl-[acyl-carrier-protein] synthase activity"/>
    <property type="evidence" value="ECO:0007669"/>
    <property type="project" value="UniProtKB-EC"/>
</dbReference>
<dbReference type="EC" id="2.3.1.41" evidence="5"/>
<dbReference type="PROSITE" id="PS52004">
    <property type="entry name" value="KS3_2"/>
    <property type="match status" value="1"/>
</dbReference>
<evidence type="ECO:0000256" key="10">
    <source>
        <dbReference type="ARBA" id="ARBA00023098"/>
    </source>
</evidence>
<evidence type="ECO:0000256" key="9">
    <source>
        <dbReference type="ARBA" id="ARBA00022832"/>
    </source>
</evidence>
<evidence type="ECO:0000256" key="1">
    <source>
        <dbReference type="ARBA" id="ARBA00004496"/>
    </source>
</evidence>
<dbReference type="RefSeq" id="WP_189408103.1">
    <property type="nucleotide sequence ID" value="NZ_BMXP01000011.1"/>
</dbReference>